<dbReference type="Proteomes" id="UP001362999">
    <property type="component" value="Unassembled WGS sequence"/>
</dbReference>
<gene>
    <name evidence="2" type="ORF">R3P38DRAFT_1783772</name>
</gene>
<keyword evidence="1" id="KW-1133">Transmembrane helix</keyword>
<evidence type="ECO:0000313" key="2">
    <source>
        <dbReference type="EMBL" id="KAK7001690.1"/>
    </source>
</evidence>
<accession>A0AAW0A6Z6</accession>
<keyword evidence="1" id="KW-0472">Membrane</keyword>
<sequence length="163" mass="18758">MGGGTRCGTLTMSLAWQLRRDGMRVSPGIKAGRRNAVARQWLPSQSRVSSSKPSPGASISRRRDHILRASVFLHHLLLNAILVFVVFEFNPCKPSEYCQLHWHLLIFNESRSLQVAASFTITLLVVVNERRQIPITQDHGRHCKLFQLDTEFYRRRQLYSFPN</sequence>
<dbReference type="EMBL" id="JAWWNJ010000082">
    <property type="protein sequence ID" value="KAK7001690.1"/>
    <property type="molecule type" value="Genomic_DNA"/>
</dbReference>
<name>A0AAW0A6Z6_9AGAR</name>
<feature type="transmembrane region" description="Helical" evidence="1">
    <location>
        <begin position="66"/>
        <end position="87"/>
    </location>
</feature>
<keyword evidence="1" id="KW-0812">Transmembrane</keyword>
<comment type="caution">
    <text evidence="2">The sequence shown here is derived from an EMBL/GenBank/DDBJ whole genome shotgun (WGS) entry which is preliminary data.</text>
</comment>
<protein>
    <submittedName>
        <fullName evidence="2">Uncharacterized protein</fullName>
    </submittedName>
</protein>
<proteinExistence type="predicted"/>
<keyword evidence="3" id="KW-1185">Reference proteome</keyword>
<dbReference type="AlphaFoldDB" id="A0AAW0A6Z6"/>
<reference evidence="2 3" key="1">
    <citation type="journal article" date="2024" name="J Genomics">
        <title>Draft genome sequencing and assembly of Favolaschia claudopus CIRM-BRFM 2984 isolated from oak limbs.</title>
        <authorList>
            <person name="Navarro D."/>
            <person name="Drula E."/>
            <person name="Chaduli D."/>
            <person name="Cazenave R."/>
            <person name="Ahrendt S."/>
            <person name="Wang J."/>
            <person name="Lipzen A."/>
            <person name="Daum C."/>
            <person name="Barry K."/>
            <person name="Grigoriev I.V."/>
            <person name="Favel A."/>
            <person name="Rosso M.N."/>
            <person name="Martin F."/>
        </authorList>
    </citation>
    <scope>NUCLEOTIDE SEQUENCE [LARGE SCALE GENOMIC DNA]</scope>
    <source>
        <strain evidence="2 3">CIRM-BRFM 2984</strain>
    </source>
</reference>
<evidence type="ECO:0000313" key="3">
    <source>
        <dbReference type="Proteomes" id="UP001362999"/>
    </source>
</evidence>
<evidence type="ECO:0000256" key="1">
    <source>
        <dbReference type="SAM" id="Phobius"/>
    </source>
</evidence>
<organism evidence="2 3">
    <name type="scientific">Favolaschia claudopus</name>
    <dbReference type="NCBI Taxonomy" id="2862362"/>
    <lineage>
        <taxon>Eukaryota</taxon>
        <taxon>Fungi</taxon>
        <taxon>Dikarya</taxon>
        <taxon>Basidiomycota</taxon>
        <taxon>Agaricomycotina</taxon>
        <taxon>Agaricomycetes</taxon>
        <taxon>Agaricomycetidae</taxon>
        <taxon>Agaricales</taxon>
        <taxon>Marasmiineae</taxon>
        <taxon>Mycenaceae</taxon>
        <taxon>Favolaschia</taxon>
    </lineage>
</organism>